<dbReference type="InterPro" id="IPR051983">
    <property type="entry name" value="WSB_SOCS-box_domain"/>
</dbReference>
<evidence type="ECO:0000259" key="5">
    <source>
        <dbReference type="PROSITE" id="PS50225"/>
    </source>
</evidence>
<protein>
    <submittedName>
        <fullName evidence="7">WD repeat and SOCS box-containing protein 1</fullName>
    </submittedName>
</protein>
<dbReference type="GeneID" id="108668387"/>
<dbReference type="Gene3D" id="2.130.10.10">
    <property type="entry name" value="YVTN repeat-like/Quinoprotein amine dehydrogenase"/>
    <property type="match status" value="3"/>
</dbReference>
<dbReference type="OMA" id="WGMAFGP"/>
<dbReference type="Pfam" id="PF00400">
    <property type="entry name" value="WD40"/>
    <property type="match status" value="3"/>
</dbReference>
<sequence>METLACAGIALPTTRRTLRVVGELWTGRRGDDNRQGGECWDVCFAPDESRLAWSAGYRQVVLIPWHRYKNCLSWQEENNEYSGDSRLSPPEQVRLDTNFLVTSMSFGTSTPQQELEASTRRAYYTRVTCTRHLMLATGHNKGRIRIWDPHTGSLMLDLTDHTKAVTCLAFAPDGSLRLASGSEDGTVKVWDMTDDGNMFKTLRDHKRPVRNLAWSPNSSLLCTTGDKQKALLWSTVDYTLLCRLCGHYNDVLSCSFSPDGATVATASSDTRVLVWDTCTGEWDTRVLVWDTCTGEWGSRVLVWDTCTGEWGTRVLVWDTCTGEWGYWRLSSGEESVESARSSEEGDAMLTCAFSPLGGTLAVGHSSGSVVLFSAPAQVPSLLHLARMALRRSYGDVVSNRSFLLPYSLKPYLQYKHW</sequence>
<dbReference type="PANTHER" id="PTHR15622:SF2">
    <property type="entry name" value="U4_U6 SMALL NUCLEAR RIBONUCLEOPROTEIN PRP4"/>
    <property type="match status" value="1"/>
</dbReference>
<feature type="repeat" description="WD" evidence="4">
    <location>
        <begin position="158"/>
        <end position="200"/>
    </location>
</feature>
<keyword evidence="3" id="KW-0833">Ubl conjugation pathway</keyword>
<dbReference type="PROSITE" id="PS50225">
    <property type="entry name" value="SOCS"/>
    <property type="match status" value="1"/>
</dbReference>
<evidence type="ECO:0000256" key="1">
    <source>
        <dbReference type="ARBA" id="ARBA00022574"/>
    </source>
</evidence>
<dbReference type="PROSITE" id="PS00678">
    <property type="entry name" value="WD_REPEATS_1"/>
    <property type="match status" value="1"/>
</dbReference>
<dbReference type="InterPro" id="IPR001680">
    <property type="entry name" value="WD40_rpt"/>
</dbReference>
<dbReference type="PROSITE" id="PS50294">
    <property type="entry name" value="WD_REPEATS_REGION"/>
    <property type="match status" value="2"/>
</dbReference>
<accession>A0A8B7NBW6</accession>
<dbReference type="PANTHER" id="PTHR15622">
    <property type="entry name" value="WD40 REPEAT PROTEIN"/>
    <property type="match status" value="1"/>
</dbReference>
<proteinExistence type="predicted"/>
<dbReference type="RefSeq" id="XP_018011080.2">
    <property type="nucleotide sequence ID" value="XM_018155591.2"/>
</dbReference>
<dbReference type="GO" id="GO:0035556">
    <property type="term" value="P:intracellular signal transduction"/>
    <property type="evidence" value="ECO:0007669"/>
    <property type="project" value="InterPro"/>
</dbReference>
<dbReference type="InterPro" id="IPR020472">
    <property type="entry name" value="WD40_PAC1"/>
</dbReference>
<dbReference type="Proteomes" id="UP000694843">
    <property type="component" value="Unplaced"/>
</dbReference>
<dbReference type="SUPFAM" id="SSF158235">
    <property type="entry name" value="SOCS box-like"/>
    <property type="match status" value="1"/>
</dbReference>
<gene>
    <name evidence="7" type="primary">LOC108668387</name>
</gene>
<dbReference type="InterPro" id="IPR001496">
    <property type="entry name" value="SOCS_box"/>
</dbReference>
<dbReference type="InterPro" id="IPR019775">
    <property type="entry name" value="WD40_repeat_CS"/>
</dbReference>
<feature type="repeat" description="WD" evidence="4">
    <location>
        <begin position="244"/>
        <end position="276"/>
    </location>
</feature>
<organism evidence="6 7">
    <name type="scientific">Hyalella azteca</name>
    <name type="common">Amphipod</name>
    <dbReference type="NCBI Taxonomy" id="294128"/>
    <lineage>
        <taxon>Eukaryota</taxon>
        <taxon>Metazoa</taxon>
        <taxon>Ecdysozoa</taxon>
        <taxon>Arthropoda</taxon>
        <taxon>Crustacea</taxon>
        <taxon>Multicrustacea</taxon>
        <taxon>Malacostraca</taxon>
        <taxon>Eumalacostraca</taxon>
        <taxon>Peracarida</taxon>
        <taxon>Amphipoda</taxon>
        <taxon>Senticaudata</taxon>
        <taxon>Talitrida</taxon>
        <taxon>Talitroidea</taxon>
        <taxon>Hyalellidae</taxon>
        <taxon>Hyalella</taxon>
    </lineage>
</organism>
<dbReference type="PROSITE" id="PS50082">
    <property type="entry name" value="WD_REPEATS_2"/>
    <property type="match status" value="3"/>
</dbReference>
<reference evidence="7" key="1">
    <citation type="submission" date="2025-08" db="UniProtKB">
        <authorList>
            <consortium name="RefSeq"/>
        </authorList>
    </citation>
    <scope>IDENTIFICATION</scope>
    <source>
        <tissue evidence="7">Whole organism</tissue>
    </source>
</reference>
<dbReference type="AlphaFoldDB" id="A0A8B7NBW6"/>
<dbReference type="SMART" id="SM00969">
    <property type="entry name" value="SOCS_box"/>
    <property type="match status" value="1"/>
</dbReference>
<keyword evidence="1 4" id="KW-0853">WD repeat</keyword>
<name>A0A8B7NBW6_HYAAZ</name>
<evidence type="ECO:0000256" key="3">
    <source>
        <dbReference type="ARBA" id="ARBA00022786"/>
    </source>
</evidence>
<feature type="domain" description="SOCS box" evidence="5">
    <location>
        <begin position="371"/>
        <end position="417"/>
    </location>
</feature>
<dbReference type="PRINTS" id="PR00320">
    <property type="entry name" value="GPROTEINBRPT"/>
</dbReference>
<dbReference type="InterPro" id="IPR036322">
    <property type="entry name" value="WD40_repeat_dom_sf"/>
</dbReference>
<feature type="repeat" description="WD" evidence="4">
    <location>
        <begin position="202"/>
        <end position="234"/>
    </location>
</feature>
<dbReference type="SUPFAM" id="SSF50978">
    <property type="entry name" value="WD40 repeat-like"/>
    <property type="match status" value="1"/>
</dbReference>
<dbReference type="InterPro" id="IPR015943">
    <property type="entry name" value="WD40/YVTN_repeat-like_dom_sf"/>
</dbReference>
<evidence type="ECO:0000256" key="2">
    <source>
        <dbReference type="ARBA" id="ARBA00022737"/>
    </source>
</evidence>
<dbReference type="KEGG" id="hazt:108668387"/>
<dbReference type="OrthoDB" id="17410at2759"/>
<evidence type="ECO:0000313" key="7">
    <source>
        <dbReference type="RefSeq" id="XP_018011080.2"/>
    </source>
</evidence>
<dbReference type="InterPro" id="IPR036036">
    <property type="entry name" value="SOCS_box-like_dom_sf"/>
</dbReference>
<keyword evidence="2" id="KW-0677">Repeat</keyword>
<evidence type="ECO:0000313" key="6">
    <source>
        <dbReference type="Proteomes" id="UP000694843"/>
    </source>
</evidence>
<evidence type="ECO:0000256" key="4">
    <source>
        <dbReference type="PROSITE-ProRule" id="PRU00221"/>
    </source>
</evidence>
<dbReference type="GO" id="GO:0000209">
    <property type="term" value="P:protein polyubiquitination"/>
    <property type="evidence" value="ECO:0007669"/>
    <property type="project" value="TreeGrafter"/>
</dbReference>
<keyword evidence="6" id="KW-1185">Reference proteome</keyword>
<dbReference type="SMART" id="SM00320">
    <property type="entry name" value="WD40"/>
    <property type="match status" value="5"/>
</dbReference>